<dbReference type="EMBL" id="CM051404">
    <property type="protein sequence ID" value="KAJ4706745.1"/>
    <property type="molecule type" value="Genomic_DNA"/>
</dbReference>
<sequence>MEEEQALNVGSSDRVEGENCVLPPSFFSPIVFLDAIWNLAFVVVSVIVLFSTFKEKPSTPLRIWVSGYALQCVLHVGFVYLEYRRKSYYGHRVALVVNSLSPSLSNRSVVKRLGSINTMISSMWWVVGFYWIVVGGQALLRDSPRLYWVTVVFLAFDVSFVIFCIGMVCIFFFAIFCCFPIVAIAYAVATRQGASEEDIRNLPKYRYRLASPLRTLDNSEKQVVCGMGMESSNSNSTDELALQPEDSDCCICLSQYVDGAELYALPCNHHFHCGCISQWLQINATCPLCKFNIQRGDTLV</sequence>
<protein>
    <submittedName>
        <fullName evidence="1">E3 ubiquitin-protein ligase</fullName>
    </submittedName>
</protein>
<evidence type="ECO:0000313" key="2">
    <source>
        <dbReference type="Proteomes" id="UP001164539"/>
    </source>
</evidence>
<gene>
    <name evidence="1" type="ORF">OWV82_020362</name>
</gene>
<reference evidence="1 2" key="1">
    <citation type="journal article" date="2023" name="Science">
        <title>Complex scaffold remodeling in plant triterpene biosynthesis.</title>
        <authorList>
            <person name="De La Pena R."/>
            <person name="Hodgson H."/>
            <person name="Liu J.C."/>
            <person name="Stephenson M.J."/>
            <person name="Martin A.C."/>
            <person name="Owen C."/>
            <person name="Harkess A."/>
            <person name="Leebens-Mack J."/>
            <person name="Jimenez L.E."/>
            <person name="Osbourn A."/>
            <person name="Sattely E.S."/>
        </authorList>
    </citation>
    <scope>NUCLEOTIDE SEQUENCE [LARGE SCALE GENOMIC DNA]</scope>
    <source>
        <strain evidence="2">cv. JPN11</strain>
        <tissue evidence="1">Leaf</tissue>
    </source>
</reference>
<comment type="caution">
    <text evidence="1">The sequence shown here is derived from an EMBL/GenBank/DDBJ whole genome shotgun (WGS) entry which is preliminary data.</text>
</comment>
<proteinExistence type="predicted"/>
<organism evidence="1 2">
    <name type="scientific">Melia azedarach</name>
    <name type="common">Chinaberry tree</name>
    <dbReference type="NCBI Taxonomy" id="155640"/>
    <lineage>
        <taxon>Eukaryota</taxon>
        <taxon>Viridiplantae</taxon>
        <taxon>Streptophyta</taxon>
        <taxon>Embryophyta</taxon>
        <taxon>Tracheophyta</taxon>
        <taxon>Spermatophyta</taxon>
        <taxon>Magnoliopsida</taxon>
        <taxon>eudicotyledons</taxon>
        <taxon>Gunneridae</taxon>
        <taxon>Pentapetalae</taxon>
        <taxon>rosids</taxon>
        <taxon>malvids</taxon>
        <taxon>Sapindales</taxon>
        <taxon>Meliaceae</taxon>
        <taxon>Melia</taxon>
    </lineage>
</organism>
<name>A0ACC1X5R8_MELAZ</name>
<keyword evidence="2" id="KW-1185">Reference proteome</keyword>
<dbReference type="Proteomes" id="UP001164539">
    <property type="component" value="Chromosome 11"/>
</dbReference>
<accession>A0ACC1X5R8</accession>
<evidence type="ECO:0000313" key="1">
    <source>
        <dbReference type="EMBL" id="KAJ4706745.1"/>
    </source>
</evidence>